<evidence type="ECO:0000256" key="1">
    <source>
        <dbReference type="ARBA" id="ARBA00001941"/>
    </source>
</evidence>
<comment type="pathway">
    <text evidence="3">Amino-acid biosynthesis; L-lysine biosynthesis via DAP pathway; LL-2,6-diaminopimelate from (S)-tetrahydrodipicolinate (succinylase route): step 3/3.</text>
</comment>
<dbReference type="EMBL" id="CP016313">
    <property type="protein sequence ID" value="APD10364.1"/>
    <property type="molecule type" value="Genomic_DNA"/>
</dbReference>
<dbReference type="Pfam" id="PF01546">
    <property type="entry name" value="Peptidase_M20"/>
    <property type="match status" value="1"/>
</dbReference>
<keyword evidence="10" id="KW-0170">Cobalt</keyword>
<geneLocation type="plasmid" evidence="14">
    <name>ptb1</name>
</geneLocation>
<dbReference type="InterPro" id="IPR002933">
    <property type="entry name" value="Peptidase_M20"/>
</dbReference>
<comment type="similarity">
    <text evidence="4">Belongs to the peptidase M20A family.</text>
</comment>
<dbReference type="PROSITE" id="PS00759">
    <property type="entry name" value="ARGE_DAPE_CPG2_2"/>
    <property type="match status" value="1"/>
</dbReference>
<dbReference type="Proteomes" id="UP000182993">
    <property type="component" value="Plasmid pTB1"/>
</dbReference>
<keyword evidence="7" id="KW-0479">Metal-binding</keyword>
<keyword evidence="13" id="KW-0614">Plasmid</keyword>
<evidence type="ECO:0000256" key="10">
    <source>
        <dbReference type="ARBA" id="ARBA00023285"/>
    </source>
</evidence>
<comment type="cofactor">
    <cofactor evidence="1">
        <name>Co(2+)</name>
        <dbReference type="ChEBI" id="CHEBI:48828"/>
    </cofactor>
</comment>
<sequence length="386" mass="41350">MVDRALRAAEAVEAKEVVDLLRALVRIPSHYPGPGEAGVAAYLEAYLKERGLKVFLQEVVPGRPNLVADLGEGEGGLLLEGHTDVVTPGDEARWTYPPYAGVVEGGRLYGRGACDMKGGLAALVGAMLAVKRALGKPKRPLRLAALVDEEGLMLGVKAFLRAGLAQGFRGALVAEPEEMEICLWQKGALRLRLPFPGRMAHGAMPYAGENPIPKAARFVVALKDLEERLQRAHAHPHLGLPYLTPTRFLASAGEGQLNVIPDRAEVALDVRTVPGVDHIGLVRELEGLAGVGVEVLEDRPPVETPQDDPLVQVAEEALRLLGLPVRFGGVPGATDGTFLRAWGRLPVVVMGPGNKTLPHQVDEWIDLGEVVLAARVYAAMAVLYLE</sequence>
<evidence type="ECO:0000313" key="13">
    <source>
        <dbReference type="EMBL" id="APD10364.1"/>
    </source>
</evidence>
<keyword evidence="8" id="KW-0378">Hydrolase</keyword>
<evidence type="ECO:0000313" key="14">
    <source>
        <dbReference type="Proteomes" id="UP000182993"/>
    </source>
</evidence>
<dbReference type="GO" id="GO:0046872">
    <property type="term" value="F:metal ion binding"/>
    <property type="evidence" value="ECO:0007669"/>
    <property type="project" value="UniProtKB-KW"/>
</dbReference>
<evidence type="ECO:0000256" key="3">
    <source>
        <dbReference type="ARBA" id="ARBA00005130"/>
    </source>
</evidence>
<evidence type="ECO:0000256" key="7">
    <source>
        <dbReference type="ARBA" id="ARBA00022723"/>
    </source>
</evidence>
<dbReference type="KEGG" id="tbc:A0O31_02339"/>
<dbReference type="CDD" id="cd08659">
    <property type="entry name" value="M20_ArgE_DapE-like"/>
    <property type="match status" value="1"/>
</dbReference>
<feature type="domain" description="Peptidase M20 dimerisation" evidence="12">
    <location>
        <begin position="185"/>
        <end position="288"/>
    </location>
</feature>
<evidence type="ECO:0000256" key="2">
    <source>
        <dbReference type="ARBA" id="ARBA00001947"/>
    </source>
</evidence>
<name>A0A1J0LWE0_THEBO</name>
<evidence type="ECO:0000256" key="9">
    <source>
        <dbReference type="ARBA" id="ARBA00022833"/>
    </source>
</evidence>
<organism evidence="13 14">
    <name type="scientific">Thermus brockianus</name>
    <dbReference type="NCBI Taxonomy" id="56956"/>
    <lineage>
        <taxon>Bacteria</taxon>
        <taxon>Thermotogati</taxon>
        <taxon>Deinococcota</taxon>
        <taxon>Deinococci</taxon>
        <taxon>Thermales</taxon>
        <taxon>Thermaceae</taxon>
        <taxon>Thermus</taxon>
    </lineage>
</organism>
<dbReference type="InterPro" id="IPR010182">
    <property type="entry name" value="ArgE/DapE"/>
</dbReference>
<evidence type="ECO:0000256" key="6">
    <source>
        <dbReference type="ARBA" id="ARBA00016853"/>
    </source>
</evidence>
<dbReference type="RefSeq" id="WP_071678066.1">
    <property type="nucleotide sequence ID" value="NZ_CP016313.1"/>
</dbReference>
<dbReference type="AlphaFoldDB" id="A0A1J0LWE0"/>
<reference evidence="14" key="1">
    <citation type="submission" date="2016-06" db="EMBL/GenBank/DDBJ databases">
        <title>Whole genome sequencing of Thermus brockianus strain GE-1.</title>
        <authorList>
            <person name="Schaefers C."/>
            <person name="Blank S."/>
            <person name="Wiebusch S."/>
            <person name="Elleuche S."/>
            <person name="Antranikian G."/>
        </authorList>
    </citation>
    <scope>NUCLEOTIDE SEQUENCE [LARGE SCALE GENOMIC DNA]</scope>
    <source>
        <strain evidence="14">GE-1</strain>
        <plasmid evidence="14">ptb1</plasmid>
    </source>
</reference>
<dbReference type="EC" id="3.5.1.18" evidence="5"/>
<dbReference type="InterPro" id="IPR001261">
    <property type="entry name" value="ArgE/DapE_CS"/>
</dbReference>
<dbReference type="InterPro" id="IPR011650">
    <property type="entry name" value="Peptidase_M20_dimer"/>
</dbReference>
<dbReference type="GO" id="GO:0009014">
    <property type="term" value="F:succinyl-diaminopimelate desuccinylase activity"/>
    <property type="evidence" value="ECO:0007669"/>
    <property type="project" value="UniProtKB-EC"/>
</dbReference>
<evidence type="ECO:0000256" key="5">
    <source>
        <dbReference type="ARBA" id="ARBA00011921"/>
    </source>
</evidence>
<dbReference type="NCBIfam" id="TIGR01910">
    <property type="entry name" value="DapE-ArgE"/>
    <property type="match status" value="1"/>
</dbReference>
<dbReference type="PROSITE" id="PS00758">
    <property type="entry name" value="ARGE_DAPE_CPG2_1"/>
    <property type="match status" value="1"/>
</dbReference>
<gene>
    <name evidence="13" type="ORF">A0O31_02339</name>
</gene>
<proteinExistence type="inferred from homology"/>
<dbReference type="OrthoDB" id="9792335at2"/>
<accession>A0A1J0LWE0</accession>
<dbReference type="InterPro" id="IPR036264">
    <property type="entry name" value="Bact_exopeptidase_dim_dom"/>
</dbReference>
<dbReference type="PANTHER" id="PTHR43808">
    <property type="entry name" value="ACETYLORNITHINE DEACETYLASE"/>
    <property type="match status" value="1"/>
</dbReference>
<dbReference type="Pfam" id="PF07687">
    <property type="entry name" value="M20_dimer"/>
    <property type="match status" value="1"/>
</dbReference>
<dbReference type="SUPFAM" id="SSF53187">
    <property type="entry name" value="Zn-dependent exopeptidases"/>
    <property type="match status" value="1"/>
</dbReference>
<dbReference type="InterPro" id="IPR050072">
    <property type="entry name" value="Peptidase_M20A"/>
</dbReference>
<protein>
    <recommendedName>
        <fullName evidence="6">Probable succinyl-diaminopimelate desuccinylase</fullName>
        <ecNumber evidence="5">3.5.1.18</ecNumber>
    </recommendedName>
</protein>
<evidence type="ECO:0000259" key="12">
    <source>
        <dbReference type="Pfam" id="PF07687"/>
    </source>
</evidence>
<comment type="cofactor">
    <cofactor evidence="2">
        <name>Zn(2+)</name>
        <dbReference type="ChEBI" id="CHEBI:29105"/>
    </cofactor>
</comment>
<evidence type="ECO:0000256" key="8">
    <source>
        <dbReference type="ARBA" id="ARBA00022801"/>
    </source>
</evidence>
<evidence type="ECO:0000256" key="11">
    <source>
        <dbReference type="ARBA" id="ARBA00051301"/>
    </source>
</evidence>
<evidence type="ECO:0000256" key="4">
    <source>
        <dbReference type="ARBA" id="ARBA00006247"/>
    </source>
</evidence>
<dbReference type="SUPFAM" id="SSF55031">
    <property type="entry name" value="Bacterial exopeptidase dimerisation domain"/>
    <property type="match status" value="1"/>
</dbReference>
<dbReference type="GO" id="GO:0009089">
    <property type="term" value="P:lysine biosynthetic process via diaminopimelate"/>
    <property type="evidence" value="ECO:0007669"/>
    <property type="project" value="UniProtKB-UniPathway"/>
</dbReference>
<dbReference type="Gene3D" id="3.40.630.10">
    <property type="entry name" value="Zn peptidases"/>
    <property type="match status" value="2"/>
</dbReference>
<dbReference type="Gene3D" id="3.30.70.360">
    <property type="match status" value="1"/>
</dbReference>
<dbReference type="UniPathway" id="UPA00034">
    <property type="reaction ID" value="UER00021"/>
</dbReference>
<keyword evidence="9" id="KW-0862">Zinc</keyword>
<comment type="catalytic activity">
    <reaction evidence="11">
        <text>N-succinyl-(2S,6S)-2,6-diaminopimelate + H2O = (2S,6S)-2,6-diaminopimelate + succinate</text>
        <dbReference type="Rhea" id="RHEA:22608"/>
        <dbReference type="ChEBI" id="CHEBI:15377"/>
        <dbReference type="ChEBI" id="CHEBI:30031"/>
        <dbReference type="ChEBI" id="CHEBI:57609"/>
        <dbReference type="ChEBI" id="CHEBI:58087"/>
        <dbReference type="EC" id="3.5.1.18"/>
    </reaction>
</comment>